<evidence type="ECO:0000256" key="6">
    <source>
        <dbReference type="ARBA" id="ARBA00022692"/>
    </source>
</evidence>
<evidence type="ECO:0000256" key="3">
    <source>
        <dbReference type="ARBA" id="ARBA00022475"/>
    </source>
</evidence>
<dbReference type="RefSeq" id="WP_101193003.1">
    <property type="nucleotide sequence ID" value="NZ_PIYS01000005.1"/>
</dbReference>
<comment type="subcellular location">
    <subcellularLocation>
        <location evidence="1">Cell inner membrane</location>
        <topology evidence="1">Single-pass membrane protein</topology>
    </subcellularLocation>
</comment>
<dbReference type="GO" id="GO:0015627">
    <property type="term" value="C:type II protein secretion system complex"/>
    <property type="evidence" value="ECO:0007669"/>
    <property type="project" value="InterPro"/>
</dbReference>
<dbReference type="SUPFAM" id="SSF54523">
    <property type="entry name" value="Pili subunits"/>
    <property type="match status" value="1"/>
</dbReference>
<evidence type="ECO:0000256" key="7">
    <source>
        <dbReference type="ARBA" id="ARBA00022989"/>
    </source>
</evidence>
<dbReference type="GO" id="GO:0005886">
    <property type="term" value="C:plasma membrane"/>
    <property type="evidence" value="ECO:0007669"/>
    <property type="project" value="UniProtKB-SubCell"/>
</dbReference>
<dbReference type="Pfam" id="PF07963">
    <property type="entry name" value="N_methyl"/>
    <property type="match status" value="1"/>
</dbReference>
<protein>
    <recommendedName>
        <fullName evidence="2">Type II secretion system protein H</fullName>
    </recommendedName>
    <alternativeName>
        <fullName evidence="10">General secretion pathway protein H</fullName>
    </alternativeName>
</protein>
<comment type="caution">
    <text evidence="12">The sequence shown here is derived from an EMBL/GenBank/DDBJ whole genome shotgun (WGS) entry which is preliminary data.</text>
</comment>
<proteinExistence type="inferred from homology"/>
<evidence type="ECO:0000313" key="12">
    <source>
        <dbReference type="EMBL" id="PKF72247.1"/>
    </source>
</evidence>
<evidence type="ECO:0000256" key="1">
    <source>
        <dbReference type="ARBA" id="ARBA00004377"/>
    </source>
</evidence>
<dbReference type="NCBIfam" id="TIGR02532">
    <property type="entry name" value="IV_pilin_GFxxxE"/>
    <property type="match status" value="1"/>
</dbReference>
<dbReference type="Proteomes" id="UP000242861">
    <property type="component" value="Unassembled WGS sequence"/>
</dbReference>
<dbReference type="InterPro" id="IPR022346">
    <property type="entry name" value="T2SS_GspH"/>
</dbReference>
<evidence type="ECO:0000256" key="9">
    <source>
        <dbReference type="ARBA" id="ARBA00025772"/>
    </source>
</evidence>
<dbReference type="InterPro" id="IPR012902">
    <property type="entry name" value="N_methyl_site"/>
</dbReference>
<evidence type="ECO:0000256" key="8">
    <source>
        <dbReference type="ARBA" id="ARBA00023136"/>
    </source>
</evidence>
<dbReference type="InterPro" id="IPR045584">
    <property type="entry name" value="Pilin-like"/>
</dbReference>
<evidence type="ECO:0000259" key="11">
    <source>
        <dbReference type="Pfam" id="PF12019"/>
    </source>
</evidence>
<organism evidence="12 13">
    <name type="scientific">Pseudomonas fluvialis</name>
    <dbReference type="NCBI Taxonomy" id="1793966"/>
    <lineage>
        <taxon>Bacteria</taxon>
        <taxon>Pseudomonadati</taxon>
        <taxon>Pseudomonadota</taxon>
        <taxon>Gammaproteobacteria</taxon>
        <taxon>Pseudomonadales</taxon>
        <taxon>Pseudomonadaceae</taxon>
        <taxon>Pseudomonas</taxon>
    </lineage>
</organism>
<keyword evidence="7" id="KW-1133">Transmembrane helix</keyword>
<keyword evidence="5" id="KW-0997">Cell inner membrane</keyword>
<feature type="domain" description="General secretion pathway GspH" evidence="11">
    <location>
        <begin position="44"/>
        <end position="149"/>
    </location>
</feature>
<sequence length="167" mass="18963">MPNHRPRGFTLVELLTTLLLLSILAHLAVPALAQLRQNARDEAATEELLTLLNHARSQAVQQRRSLLLCPSSDGKNCQSDWNLPWLLQSLEQQPLSWSAPYAGQNRLRWAGFTGHIRFHSNGTSPLSNGRFFICADRQITQQLVINRQGRIRRASTEENRQESSRCL</sequence>
<comment type="similarity">
    <text evidence="9">Belongs to the GSP H family.</text>
</comment>
<dbReference type="EMBL" id="PIYS01000005">
    <property type="protein sequence ID" value="PKF72247.1"/>
    <property type="molecule type" value="Genomic_DNA"/>
</dbReference>
<keyword evidence="6" id="KW-0812">Transmembrane</keyword>
<evidence type="ECO:0000256" key="10">
    <source>
        <dbReference type="ARBA" id="ARBA00030775"/>
    </source>
</evidence>
<dbReference type="AlphaFoldDB" id="A0A2I0CSX9"/>
<keyword evidence="8" id="KW-0472">Membrane</keyword>
<keyword evidence="3" id="KW-1003">Cell membrane</keyword>
<dbReference type="GO" id="GO:0015628">
    <property type="term" value="P:protein secretion by the type II secretion system"/>
    <property type="evidence" value="ECO:0007669"/>
    <property type="project" value="InterPro"/>
</dbReference>
<dbReference type="Pfam" id="PF12019">
    <property type="entry name" value="GspH"/>
    <property type="match status" value="1"/>
</dbReference>
<keyword evidence="4" id="KW-0488">Methylation</keyword>
<reference evidence="13" key="1">
    <citation type="submission" date="2017-12" db="EMBL/GenBank/DDBJ databases">
        <authorList>
            <person name="Yu X.-Y."/>
        </authorList>
    </citation>
    <scope>NUCLEOTIDE SEQUENCE [LARGE SCALE GENOMIC DNA]</scope>
    <source>
        <strain evidence="13">ZYSR67-Z</strain>
    </source>
</reference>
<evidence type="ECO:0000313" key="13">
    <source>
        <dbReference type="Proteomes" id="UP000242861"/>
    </source>
</evidence>
<evidence type="ECO:0000256" key="4">
    <source>
        <dbReference type="ARBA" id="ARBA00022481"/>
    </source>
</evidence>
<evidence type="ECO:0000256" key="2">
    <source>
        <dbReference type="ARBA" id="ARBA00021549"/>
    </source>
</evidence>
<dbReference type="Gene3D" id="3.55.40.10">
    <property type="entry name" value="minor pseudopilin epsh domain"/>
    <property type="match status" value="1"/>
</dbReference>
<evidence type="ECO:0000256" key="5">
    <source>
        <dbReference type="ARBA" id="ARBA00022519"/>
    </source>
</evidence>
<name>A0A2I0CSX9_9PSED</name>
<accession>A0A2I0CSX9</accession>
<gene>
    <name evidence="12" type="ORF">CW360_05060</name>
</gene>